<organism evidence="3 4">
    <name type="scientific">Sulfurospirillum multivorans (strain DM 12446 / JCM 15788 / NBRC 109480)</name>
    <dbReference type="NCBI Taxonomy" id="1150621"/>
    <lineage>
        <taxon>Bacteria</taxon>
        <taxon>Pseudomonadati</taxon>
        <taxon>Campylobacterota</taxon>
        <taxon>Epsilonproteobacteria</taxon>
        <taxon>Campylobacterales</taxon>
        <taxon>Sulfurospirillaceae</taxon>
        <taxon>Sulfurospirillum</taxon>
    </lineage>
</organism>
<protein>
    <submittedName>
        <fullName evidence="3">CDP-abequose synthase</fullName>
    </submittedName>
</protein>
<dbReference type="Gene3D" id="3.40.50.720">
    <property type="entry name" value="NAD(P)-binding Rossmann-like Domain"/>
    <property type="match status" value="1"/>
</dbReference>
<evidence type="ECO:0000313" key="4">
    <source>
        <dbReference type="Proteomes" id="UP000019322"/>
    </source>
</evidence>
<dbReference type="KEGG" id="smul:SMUL_2477"/>
<dbReference type="InterPro" id="IPR001509">
    <property type="entry name" value="Epimerase_deHydtase"/>
</dbReference>
<feature type="domain" description="NAD-dependent epimerase/dehydratase" evidence="2">
    <location>
        <begin position="3"/>
        <end position="215"/>
    </location>
</feature>
<comment type="similarity">
    <text evidence="1">Belongs to the NAD(P)-dependent epimerase/dehydratase family.</text>
</comment>
<reference evidence="3 4" key="1">
    <citation type="journal article" date="2014" name="Environ. Microbiol.">
        <title>Insights into organohalide respiration and the versatile catabolism of Sulfurospirillum multivorans gained from comparative genomics and physiological studies.</title>
        <authorList>
            <person name="Goris T."/>
            <person name="Schubert T."/>
            <person name="Gadkari J."/>
            <person name="Wubet T."/>
            <person name="Tarkka M."/>
            <person name="Buscot F."/>
            <person name="Adrian L."/>
            <person name="Diekert G."/>
        </authorList>
    </citation>
    <scope>NUCLEOTIDE SEQUENCE [LARGE SCALE GENOMIC DNA]</scope>
    <source>
        <strain evidence="4">DM 12446 / JCM 15788 / NBRC 109480</strain>
    </source>
</reference>
<dbReference type="EMBL" id="CP007201">
    <property type="protein sequence ID" value="AHJ13722.1"/>
    <property type="molecule type" value="Genomic_DNA"/>
</dbReference>
<dbReference type="InterPro" id="IPR036291">
    <property type="entry name" value="NAD(P)-bd_dom_sf"/>
</dbReference>
<dbReference type="RefSeq" id="WP_025345564.1">
    <property type="nucleotide sequence ID" value="NZ_CP007201.1"/>
</dbReference>
<evidence type="ECO:0000256" key="1">
    <source>
        <dbReference type="ARBA" id="ARBA00007637"/>
    </source>
</evidence>
<evidence type="ECO:0000313" key="3">
    <source>
        <dbReference type="EMBL" id="AHJ13722.1"/>
    </source>
</evidence>
<evidence type="ECO:0000259" key="2">
    <source>
        <dbReference type="Pfam" id="PF01370"/>
    </source>
</evidence>
<dbReference type="Proteomes" id="UP000019322">
    <property type="component" value="Chromosome"/>
</dbReference>
<name>A0AA86E3E2_SULMK</name>
<proteinExistence type="inferred from homology"/>
<gene>
    <name evidence="3" type="ORF">SMUL_2477</name>
</gene>
<dbReference type="Pfam" id="PF01370">
    <property type="entry name" value="Epimerase"/>
    <property type="match status" value="1"/>
</dbReference>
<dbReference type="SUPFAM" id="SSF51735">
    <property type="entry name" value="NAD(P)-binding Rossmann-fold domains"/>
    <property type="match status" value="1"/>
</dbReference>
<accession>A0AA86E3E2</accession>
<sequence>MTVLLSGSTGFLGSHLLKFFIEKGYTVVALKRSTSDTFRIKDYLDKIHCYDSDKIDLSEIFQNHIIDVVINTVTNYGRKDTKPSLIVETNLLFGLKLLEESLHVKVKAFINTDTLLDKNITMYALSKNQLVDWMKFLSSSDTKMINVKIEHMYGVKDDENKFIYWFIHQLKQNVEKIDLTSGTQKRDFIYISDIVNAYEIILKNMNCFSSFEEFELGTGESIEVRQFVNQIVREFKRKKDISTKLNFGAIPYRENENMMMQANISKLEQLGWQPKVVIEDGIKRILQDIE</sequence>
<dbReference type="AlphaFoldDB" id="A0AA86E3E2"/>
<dbReference type="PANTHER" id="PTHR43000">
    <property type="entry name" value="DTDP-D-GLUCOSE 4,6-DEHYDRATASE-RELATED"/>
    <property type="match status" value="1"/>
</dbReference>